<keyword evidence="2" id="KW-1185">Reference proteome</keyword>
<organism evidence="1 2">
    <name type="scientific">Nocardiopsis composta</name>
    <dbReference type="NCBI Taxonomy" id="157465"/>
    <lineage>
        <taxon>Bacteria</taxon>
        <taxon>Bacillati</taxon>
        <taxon>Actinomycetota</taxon>
        <taxon>Actinomycetes</taxon>
        <taxon>Streptosporangiales</taxon>
        <taxon>Nocardiopsidaceae</taxon>
        <taxon>Nocardiopsis</taxon>
    </lineage>
</organism>
<gene>
    <name evidence="1" type="ORF">HDA36_004214</name>
</gene>
<accession>A0A7W8QQN1</accession>
<name>A0A7W8QQN1_9ACTN</name>
<proteinExistence type="predicted"/>
<dbReference type="EMBL" id="JACHDB010000001">
    <property type="protein sequence ID" value="MBB5434130.1"/>
    <property type="molecule type" value="Genomic_DNA"/>
</dbReference>
<comment type="caution">
    <text evidence="1">The sequence shown here is derived from an EMBL/GenBank/DDBJ whole genome shotgun (WGS) entry which is preliminary data.</text>
</comment>
<dbReference type="Proteomes" id="UP000572635">
    <property type="component" value="Unassembled WGS sequence"/>
</dbReference>
<reference evidence="1 2" key="1">
    <citation type="submission" date="2020-08" db="EMBL/GenBank/DDBJ databases">
        <title>Sequencing the genomes of 1000 actinobacteria strains.</title>
        <authorList>
            <person name="Klenk H.-P."/>
        </authorList>
    </citation>
    <scope>NUCLEOTIDE SEQUENCE [LARGE SCALE GENOMIC DNA]</scope>
    <source>
        <strain evidence="1 2">DSM 44551</strain>
    </source>
</reference>
<evidence type="ECO:0000313" key="2">
    <source>
        <dbReference type="Proteomes" id="UP000572635"/>
    </source>
</evidence>
<sequence length="36" mass="4005">MACVGYDLTVSVEHVEDVELQVQELDEAADAERVEL</sequence>
<dbReference type="AlphaFoldDB" id="A0A7W8QQN1"/>
<evidence type="ECO:0000313" key="1">
    <source>
        <dbReference type="EMBL" id="MBB5434130.1"/>
    </source>
</evidence>
<protein>
    <submittedName>
        <fullName evidence="1">Uncharacterized protein</fullName>
    </submittedName>
</protein>